<evidence type="ECO:0000259" key="3">
    <source>
        <dbReference type="Pfam" id="PF06985"/>
    </source>
</evidence>
<feature type="region of interest" description="Disordered" evidence="2">
    <location>
        <begin position="1017"/>
        <end position="1040"/>
    </location>
</feature>
<feature type="coiled-coil region" evidence="1">
    <location>
        <begin position="204"/>
        <end position="231"/>
    </location>
</feature>
<dbReference type="Proteomes" id="UP001521785">
    <property type="component" value="Unassembled WGS sequence"/>
</dbReference>
<dbReference type="Pfam" id="PF06985">
    <property type="entry name" value="HET"/>
    <property type="match status" value="1"/>
</dbReference>
<keyword evidence="5" id="KW-1185">Reference proteome</keyword>
<evidence type="ECO:0000256" key="1">
    <source>
        <dbReference type="SAM" id="Coils"/>
    </source>
</evidence>
<dbReference type="InterPro" id="IPR052895">
    <property type="entry name" value="HetReg/Transcr_Mod"/>
</dbReference>
<dbReference type="PANTHER" id="PTHR24148:SF64">
    <property type="entry name" value="HETEROKARYON INCOMPATIBILITY DOMAIN-CONTAINING PROTEIN"/>
    <property type="match status" value="1"/>
</dbReference>
<comment type="caution">
    <text evidence="4">The sequence shown here is derived from an EMBL/GenBank/DDBJ whole genome shotgun (WGS) entry which is preliminary data.</text>
</comment>
<dbReference type="EMBL" id="JAKJXO020000010">
    <property type="protein sequence ID" value="KAL1599606.1"/>
    <property type="molecule type" value="Genomic_DNA"/>
</dbReference>
<evidence type="ECO:0000313" key="5">
    <source>
        <dbReference type="Proteomes" id="UP001521785"/>
    </source>
</evidence>
<reference evidence="4 5" key="1">
    <citation type="submission" date="2024-02" db="EMBL/GenBank/DDBJ databases">
        <title>De novo assembly and annotation of 12 fungi associated with fruit tree decline syndrome in Ontario, Canada.</title>
        <authorList>
            <person name="Sulman M."/>
            <person name="Ellouze W."/>
            <person name="Ilyukhin E."/>
        </authorList>
    </citation>
    <scope>NUCLEOTIDE SEQUENCE [LARGE SCALE GENOMIC DNA]</scope>
    <source>
        <strain evidence="4 5">M42-189</strain>
    </source>
</reference>
<gene>
    <name evidence="4" type="ORF">SLS60_007409</name>
</gene>
<feature type="region of interest" description="Disordered" evidence="2">
    <location>
        <begin position="459"/>
        <end position="504"/>
    </location>
</feature>
<evidence type="ECO:0000313" key="4">
    <source>
        <dbReference type="EMBL" id="KAL1599606.1"/>
    </source>
</evidence>
<evidence type="ECO:0000256" key="2">
    <source>
        <dbReference type="SAM" id="MobiDB-lite"/>
    </source>
</evidence>
<name>A0ABR3R5A2_9PLEO</name>
<protein>
    <recommendedName>
        <fullName evidence="3">Heterokaryon incompatibility domain-containing protein</fullName>
    </recommendedName>
</protein>
<feature type="region of interest" description="Disordered" evidence="2">
    <location>
        <begin position="643"/>
        <end position="664"/>
    </location>
</feature>
<feature type="domain" description="Heterokaryon incompatibility" evidence="3">
    <location>
        <begin position="240"/>
        <end position="382"/>
    </location>
</feature>
<keyword evidence="1" id="KW-0175">Coiled coil</keyword>
<feature type="compositionally biased region" description="Basic residues" evidence="2">
    <location>
        <begin position="643"/>
        <end position="652"/>
    </location>
</feature>
<organism evidence="4 5">
    <name type="scientific">Paraconiothyrium brasiliense</name>
    <dbReference type="NCBI Taxonomy" id="300254"/>
    <lineage>
        <taxon>Eukaryota</taxon>
        <taxon>Fungi</taxon>
        <taxon>Dikarya</taxon>
        <taxon>Ascomycota</taxon>
        <taxon>Pezizomycotina</taxon>
        <taxon>Dothideomycetes</taxon>
        <taxon>Pleosporomycetidae</taxon>
        <taxon>Pleosporales</taxon>
        <taxon>Massarineae</taxon>
        <taxon>Didymosphaeriaceae</taxon>
        <taxon>Paraconiothyrium</taxon>
    </lineage>
</organism>
<feature type="coiled-coil region" evidence="1">
    <location>
        <begin position="693"/>
        <end position="720"/>
    </location>
</feature>
<dbReference type="InterPro" id="IPR010730">
    <property type="entry name" value="HET"/>
</dbReference>
<dbReference type="PANTHER" id="PTHR24148">
    <property type="entry name" value="ANKYRIN REPEAT DOMAIN-CONTAINING PROTEIN 39 HOMOLOG-RELATED"/>
    <property type="match status" value="1"/>
</dbReference>
<proteinExistence type="predicted"/>
<accession>A0ABR3R5A2</accession>
<feature type="compositionally biased region" description="Basic and acidic residues" evidence="2">
    <location>
        <begin position="477"/>
        <end position="499"/>
    </location>
</feature>
<sequence>MVNTFTAILRFFISIKPNFIDPVRSGPVVLFIVRNIHYQEPFPTQRTKYSIMPTSATPRRRSDFLVLGDETYVLQRIDRDARSSDIRDRSSKLFKSNDPLFENMKQYVYDPLPAKRIRLMRLYPADRDDSILCELFEAAYDNSFHIPTRVSRKSTQTGAKQRLEKVKEELRALMERWEPEGQTSNGRWRMAEGAGQTADGAWHMIAEEKKKRCLRDEFEELKRKVLEEELEVVEKIEIEYEALSWCWGRAVSDYAVSVTKGEESYKMPVRRDLALALKYLRHKDKSRILWIDAICIDQGNDVERNQQVQMMSRIYTRAAKVCIWLGQQDDESEVAFRFIKEEITHLKDFDSISSDKDYSNKWQALMVLMQREWFSRRWVVQELSLANKAEIWCGPDSMPWKEFAVAVELFVEVESATHRLSEVMQKDVQFRHVPGWFEYVSQLGASLLVQATGKVFRNYGTPMDKNEDNDNDTNDGMTDKQKAIKEKKDKEKAAEEKHNQRAKSLDSIQTIDPLDRRSLLSLEYLVTTMFIFKASECRDSVYSMLAIARDAAPFASDTMPVATDSVPVNKPINSTNDIDLPFLLSLFQGFLAEKPFIVDYTRPYSDVCRDFMEFCIERKSAHDPVQALDILCRPWALEPQRGRSIRVKKSKKSPADQGGKRRRLTCERDEEWRNKYSDLEDYWKKNVDKCEGWEKLEKLCEDSRRRKEQEEKEKQGVNIETKPIEDIDLPSWVPRAKNAPFEIYRHPGIHIKKTGRANADPLVGWPQDGHRNYNAAQTETVKLDYLRFKKRPHMGHYSLYVTGFKVDEVDEVRDASQGGSIPNSWLELSGWEPPYNQDPPTEFWRTLVADRGFDNHNPPYYYARACRESVDKGGRESGSVNTTALINNERNSIIAEFCRRVHAVIWGRSLFKTKSGRLGLGKNVRKGDLVCILHGCTVPVILGAESKNKEDSANEKFEDRYQAFKSCVQRLEKILVCKNRYRKQKEKYKKQEGQTDSDPDWEQDVKVARIKANSDLAKDKERREHLKQLDKNGGRKETGRFKPDEDTFYVFKGESYVHGCMDGEAVRERFYRTEQEWIYELR</sequence>